<dbReference type="InterPro" id="IPR045341">
    <property type="entry name" value="DUF6532"/>
</dbReference>
<dbReference type="OrthoDB" id="3249407at2759"/>
<keyword evidence="3" id="KW-1185">Reference proteome</keyword>
<evidence type="ECO:0000313" key="3">
    <source>
        <dbReference type="Proteomes" id="UP000054485"/>
    </source>
</evidence>
<dbReference type="HOGENOM" id="CLU_3074551_0_0_1"/>
<dbReference type="InParanoid" id="A0A0D0AEV4"/>
<evidence type="ECO:0000313" key="2">
    <source>
        <dbReference type="EMBL" id="KIK32757.1"/>
    </source>
</evidence>
<dbReference type="Pfam" id="PF20149">
    <property type="entry name" value="DUF6532"/>
    <property type="match status" value="1"/>
</dbReference>
<reference evidence="3" key="2">
    <citation type="submission" date="2015-01" db="EMBL/GenBank/DDBJ databases">
        <title>Evolutionary Origins and Diversification of the Mycorrhizal Mutualists.</title>
        <authorList>
            <consortium name="DOE Joint Genome Institute"/>
            <consortium name="Mycorrhizal Genomics Consortium"/>
            <person name="Kohler A."/>
            <person name="Kuo A."/>
            <person name="Nagy L.G."/>
            <person name="Floudas D."/>
            <person name="Copeland A."/>
            <person name="Barry K.W."/>
            <person name="Cichocki N."/>
            <person name="Veneault-Fourrey C."/>
            <person name="LaButti K."/>
            <person name="Lindquist E.A."/>
            <person name="Lipzen A."/>
            <person name="Lundell T."/>
            <person name="Morin E."/>
            <person name="Murat C."/>
            <person name="Riley R."/>
            <person name="Ohm R."/>
            <person name="Sun H."/>
            <person name="Tunlid A."/>
            <person name="Henrissat B."/>
            <person name="Grigoriev I.V."/>
            <person name="Hibbett D.S."/>
            <person name="Martin F."/>
        </authorList>
    </citation>
    <scope>NUCLEOTIDE SEQUENCE [LARGE SCALE GENOMIC DNA]</scope>
    <source>
        <strain evidence="3">UH-Slu-Lm8-n1</strain>
    </source>
</reference>
<proteinExistence type="predicted"/>
<organism evidence="2 3">
    <name type="scientific">Suillus luteus UH-Slu-Lm8-n1</name>
    <dbReference type="NCBI Taxonomy" id="930992"/>
    <lineage>
        <taxon>Eukaryota</taxon>
        <taxon>Fungi</taxon>
        <taxon>Dikarya</taxon>
        <taxon>Basidiomycota</taxon>
        <taxon>Agaricomycotina</taxon>
        <taxon>Agaricomycetes</taxon>
        <taxon>Agaricomycetidae</taxon>
        <taxon>Boletales</taxon>
        <taxon>Suillineae</taxon>
        <taxon>Suillaceae</taxon>
        <taxon>Suillus</taxon>
    </lineage>
</organism>
<feature type="domain" description="DUF6532" evidence="1">
    <location>
        <begin position="1"/>
        <end position="31"/>
    </location>
</feature>
<dbReference type="AlphaFoldDB" id="A0A0D0AEV4"/>
<sequence>EWITGVKEDIKFSSAAYSSVYMGHLSSLQRFDERTSAYKLLGKITDNILDVAR</sequence>
<protein>
    <recommendedName>
        <fullName evidence="1">DUF6532 domain-containing protein</fullName>
    </recommendedName>
</protein>
<name>A0A0D0AEV4_9AGAM</name>
<evidence type="ECO:0000259" key="1">
    <source>
        <dbReference type="Pfam" id="PF20149"/>
    </source>
</evidence>
<dbReference type="EMBL" id="KN836124">
    <property type="protein sequence ID" value="KIK32757.1"/>
    <property type="molecule type" value="Genomic_DNA"/>
</dbReference>
<accession>A0A0D0AEV4</accession>
<feature type="non-terminal residue" evidence="2">
    <location>
        <position position="53"/>
    </location>
</feature>
<gene>
    <name evidence="2" type="ORF">CY34DRAFT_46375</name>
</gene>
<feature type="non-terminal residue" evidence="2">
    <location>
        <position position="1"/>
    </location>
</feature>
<dbReference type="Proteomes" id="UP000054485">
    <property type="component" value="Unassembled WGS sequence"/>
</dbReference>
<reference evidence="2 3" key="1">
    <citation type="submission" date="2014-04" db="EMBL/GenBank/DDBJ databases">
        <authorList>
            <consortium name="DOE Joint Genome Institute"/>
            <person name="Kuo A."/>
            <person name="Ruytinx J."/>
            <person name="Rineau F."/>
            <person name="Colpaert J."/>
            <person name="Kohler A."/>
            <person name="Nagy L.G."/>
            <person name="Floudas D."/>
            <person name="Copeland A."/>
            <person name="Barry K.W."/>
            <person name="Cichocki N."/>
            <person name="Veneault-Fourrey C."/>
            <person name="LaButti K."/>
            <person name="Lindquist E.A."/>
            <person name="Lipzen A."/>
            <person name="Lundell T."/>
            <person name="Morin E."/>
            <person name="Murat C."/>
            <person name="Sun H."/>
            <person name="Tunlid A."/>
            <person name="Henrissat B."/>
            <person name="Grigoriev I.V."/>
            <person name="Hibbett D.S."/>
            <person name="Martin F."/>
            <person name="Nordberg H.P."/>
            <person name="Cantor M.N."/>
            <person name="Hua S.X."/>
        </authorList>
    </citation>
    <scope>NUCLEOTIDE SEQUENCE [LARGE SCALE GENOMIC DNA]</scope>
    <source>
        <strain evidence="2 3">UH-Slu-Lm8-n1</strain>
    </source>
</reference>